<evidence type="ECO:0000256" key="1">
    <source>
        <dbReference type="SAM" id="MobiDB-lite"/>
    </source>
</evidence>
<dbReference type="EMBL" id="JACSPX010000001">
    <property type="protein sequence ID" value="MBD8011505.1"/>
    <property type="molecule type" value="Genomic_DNA"/>
</dbReference>
<feature type="compositionally biased region" description="Low complexity" evidence="1">
    <location>
        <begin position="103"/>
        <end position="118"/>
    </location>
</feature>
<keyword evidence="2" id="KW-0966">Cell projection</keyword>
<sequence>MADGIWVRYTELSEVNDQLKSIVQELTDAASRTAAVQEAIGSPYGKTKLGRRVHDFESRWDDKRTELSTDIDKVQKHVQGVLDGLRDWDVETASQMEIDVTGAQSEARPAAHAPASAR</sequence>
<proteinExistence type="predicted"/>
<organism evidence="2 3">
    <name type="scientific">Microbacterium commune</name>
    <dbReference type="NCBI Taxonomy" id="2762219"/>
    <lineage>
        <taxon>Bacteria</taxon>
        <taxon>Bacillati</taxon>
        <taxon>Actinomycetota</taxon>
        <taxon>Actinomycetes</taxon>
        <taxon>Micrococcales</taxon>
        <taxon>Microbacteriaceae</taxon>
        <taxon>Microbacterium</taxon>
    </lineage>
</organism>
<name>A0ABR8W3B1_9MICO</name>
<accession>A0ABR8W3B1</accession>
<reference evidence="2 3" key="1">
    <citation type="submission" date="2020-08" db="EMBL/GenBank/DDBJ databases">
        <title>A Genomic Blueprint of the Chicken Gut Microbiome.</title>
        <authorList>
            <person name="Gilroy R."/>
            <person name="Ravi A."/>
            <person name="Getino M."/>
            <person name="Pursley I."/>
            <person name="Horton D.L."/>
            <person name="Alikhan N.-F."/>
            <person name="Baker D."/>
            <person name="Gharbi K."/>
            <person name="Hall N."/>
            <person name="Watson M."/>
            <person name="Adriaenssens E.M."/>
            <person name="Foster-Nyarko E."/>
            <person name="Jarju S."/>
            <person name="Secka A."/>
            <person name="Antonio M."/>
            <person name="Oren A."/>
            <person name="Chaudhuri R."/>
            <person name="La Ragione R.M."/>
            <person name="Hildebrand F."/>
            <person name="Pallen M.J."/>
        </authorList>
    </citation>
    <scope>NUCLEOTIDE SEQUENCE [LARGE SCALE GENOMIC DNA]</scope>
    <source>
        <strain evidence="2 3">Re1</strain>
    </source>
</reference>
<feature type="region of interest" description="Disordered" evidence="1">
    <location>
        <begin position="99"/>
        <end position="118"/>
    </location>
</feature>
<comment type="caution">
    <text evidence="2">The sequence shown here is derived from an EMBL/GenBank/DDBJ whole genome shotgun (WGS) entry which is preliminary data.</text>
</comment>
<evidence type="ECO:0000313" key="2">
    <source>
        <dbReference type="EMBL" id="MBD8011505.1"/>
    </source>
</evidence>
<keyword evidence="2" id="KW-0969">Cilium</keyword>
<protein>
    <submittedName>
        <fullName evidence="2">Flagellar protein FlgN</fullName>
    </submittedName>
</protein>
<keyword evidence="2" id="KW-0282">Flagellum</keyword>
<dbReference type="Proteomes" id="UP000611521">
    <property type="component" value="Unassembled WGS sequence"/>
</dbReference>
<evidence type="ECO:0000313" key="3">
    <source>
        <dbReference type="Proteomes" id="UP000611521"/>
    </source>
</evidence>
<keyword evidence="3" id="KW-1185">Reference proteome</keyword>
<gene>
    <name evidence="2" type="ORF">H9633_04255</name>
</gene>
<dbReference type="RefSeq" id="WP_071644899.1">
    <property type="nucleotide sequence ID" value="NZ_JACSPX010000001.1"/>
</dbReference>